<keyword evidence="2" id="KW-1003">Cell membrane</keyword>
<accession>A0ABD5Y9X4</accession>
<proteinExistence type="predicted"/>
<feature type="transmembrane region" description="Helical" evidence="6">
    <location>
        <begin position="411"/>
        <end position="433"/>
    </location>
</feature>
<feature type="transmembrane region" description="Helical" evidence="6">
    <location>
        <begin position="40"/>
        <end position="60"/>
    </location>
</feature>
<organism evidence="8 9">
    <name type="scientific">Halosimplex aquaticum</name>
    <dbReference type="NCBI Taxonomy" id="3026162"/>
    <lineage>
        <taxon>Archaea</taxon>
        <taxon>Methanobacteriati</taxon>
        <taxon>Methanobacteriota</taxon>
        <taxon>Stenosarchaea group</taxon>
        <taxon>Halobacteria</taxon>
        <taxon>Halobacteriales</taxon>
        <taxon>Haloarculaceae</taxon>
        <taxon>Halosimplex</taxon>
    </lineage>
</organism>
<feature type="transmembrane region" description="Helical" evidence="6">
    <location>
        <begin position="170"/>
        <end position="190"/>
    </location>
</feature>
<evidence type="ECO:0000259" key="7">
    <source>
        <dbReference type="Pfam" id="PF00361"/>
    </source>
</evidence>
<keyword evidence="4 6" id="KW-1133">Transmembrane helix</keyword>
<dbReference type="PANTHER" id="PTHR42703">
    <property type="entry name" value="NADH DEHYDROGENASE"/>
    <property type="match status" value="1"/>
</dbReference>
<dbReference type="Proteomes" id="UP001596432">
    <property type="component" value="Unassembled WGS sequence"/>
</dbReference>
<dbReference type="InterPro" id="IPR001750">
    <property type="entry name" value="ND/Mrp_TM"/>
</dbReference>
<comment type="caution">
    <text evidence="8">The sequence shown here is derived from an EMBL/GenBank/DDBJ whole genome shotgun (WGS) entry which is preliminary data.</text>
</comment>
<evidence type="ECO:0000256" key="5">
    <source>
        <dbReference type="ARBA" id="ARBA00023136"/>
    </source>
</evidence>
<dbReference type="Pfam" id="PF00361">
    <property type="entry name" value="Proton_antipo_M"/>
    <property type="match status" value="1"/>
</dbReference>
<dbReference type="PRINTS" id="PR01437">
    <property type="entry name" value="NUOXDRDTASE4"/>
</dbReference>
<evidence type="ECO:0000256" key="4">
    <source>
        <dbReference type="ARBA" id="ARBA00022989"/>
    </source>
</evidence>
<feature type="transmembrane region" description="Helical" evidence="6">
    <location>
        <begin position="493"/>
        <end position="514"/>
    </location>
</feature>
<feature type="transmembrane region" description="Helical" evidence="6">
    <location>
        <begin position="271"/>
        <end position="291"/>
    </location>
</feature>
<dbReference type="RefSeq" id="WP_274323404.1">
    <property type="nucleotide sequence ID" value="NZ_CP118158.1"/>
</dbReference>
<gene>
    <name evidence="8" type="ORF">ACFQMA_21170</name>
</gene>
<evidence type="ECO:0000256" key="1">
    <source>
        <dbReference type="ARBA" id="ARBA00004651"/>
    </source>
</evidence>
<feature type="domain" description="NADH:quinone oxidoreductase/Mrp antiporter transmembrane" evidence="7">
    <location>
        <begin position="136"/>
        <end position="441"/>
    </location>
</feature>
<name>A0ABD5Y9X4_9EURY</name>
<keyword evidence="9" id="KW-1185">Reference proteome</keyword>
<dbReference type="AlphaFoldDB" id="A0ABD5Y9X4"/>
<evidence type="ECO:0000313" key="9">
    <source>
        <dbReference type="Proteomes" id="UP001596432"/>
    </source>
</evidence>
<dbReference type="GO" id="GO:0005886">
    <property type="term" value="C:plasma membrane"/>
    <property type="evidence" value="ECO:0007669"/>
    <property type="project" value="UniProtKB-SubCell"/>
</dbReference>
<dbReference type="InterPro" id="IPR050586">
    <property type="entry name" value="CPA3_Na-H_Antiporter_D"/>
</dbReference>
<feature type="transmembrane region" description="Helical" evidence="6">
    <location>
        <begin position="297"/>
        <end position="320"/>
    </location>
</feature>
<evidence type="ECO:0000256" key="2">
    <source>
        <dbReference type="ARBA" id="ARBA00022475"/>
    </source>
</evidence>
<evidence type="ECO:0000256" key="3">
    <source>
        <dbReference type="ARBA" id="ARBA00022692"/>
    </source>
</evidence>
<protein>
    <submittedName>
        <fullName evidence="8">Complex I subunit 5 family protein</fullName>
    </submittedName>
</protein>
<dbReference type="EMBL" id="JBHTAS010000001">
    <property type="protein sequence ID" value="MFC7142337.1"/>
    <property type="molecule type" value="Genomic_DNA"/>
</dbReference>
<evidence type="ECO:0000313" key="8">
    <source>
        <dbReference type="EMBL" id="MFC7142337.1"/>
    </source>
</evidence>
<feature type="transmembrane region" description="Helical" evidence="6">
    <location>
        <begin position="210"/>
        <end position="230"/>
    </location>
</feature>
<dbReference type="PANTHER" id="PTHR42703:SF1">
    <property type="entry name" value="NA(+)_H(+) ANTIPORTER SUBUNIT D1"/>
    <property type="match status" value="1"/>
</dbReference>
<evidence type="ECO:0000256" key="6">
    <source>
        <dbReference type="SAM" id="Phobius"/>
    </source>
</evidence>
<feature type="transmembrane region" description="Helical" evidence="6">
    <location>
        <begin position="115"/>
        <end position="134"/>
    </location>
</feature>
<keyword evidence="5 6" id="KW-0472">Membrane</keyword>
<feature type="transmembrane region" description="Helical" evidence="6">
    <location>
        <begin position="6"/>
        <end position="28"/>
    </location>
</feature>
<sequence>MSADLAVSTTHAVIAPMLVALVTAIATLATRRYDRLQRGLSLLGIGVYAVMVAVLTDRVLTGGTLTYQLSAWPAPFGVTLVADALAVFMLALAALVTVAILVFSVAYVDEQGQRVSYHPLFHFMLLGVSGSFLTGDIFNLFVWFEVMLMPSYVFVAFYSGPRQTAAALQYTVLNLVGSALMLVAIGGLYATTGTLNMADIARRLADPAAFGIDPAPVLGLSAILFIVFALKAGIVPFQFWVPPAYRAAPAPISAFLAGVTKKVGVYAIVRLYFTVFAAGAIEGGLGLPGLAGESFLAFFGPVLFLMALASMLVGGLGAVSRGTLDDVFAYSSIGQVGFIVLPLAVVATVGDHSLGAAATDLQVLGIVAALVYALNHAVAKSLLFMVSGAVYEATGTIELDRIGGLTTRYPVLAGSFFVGSLALVGIPPLSGFFGKLLVFDTGGQALAAGAPGAGLALAGALVGAIFTIAYLSRTWTKGFWGEVTPAVEHGNRPIVLVGVVAALALVVVAIGIGFDPIYGFAESAAEAALDTEGYVDAVDPEVVAHE</sequence>
<reference evidence="8 9" key="1">
    <citation type="journal article" date="2019" name="Int. J. Syst. Evol. Microbiol.">
        <title>The Global Catalogue of Microorganisms (GCM) 10K type strain sequencing project: providing services to taxonomists for standard genome sequencing and annotation.</title>
        <authorList>
            <consortium name="The Broad Institute Genomics Platform"/>
            <consortium name="The Broad Institute Genome Sequencing Center for Infectious Disease"/>
            <person name="Wu L."/>
            <person name="Ma J."/>
        </authorList>
    </citation>
    <scope>NUCLEOTIDE SEQUENCE [LARGE SCALE GENOMIC DNA]</scope>
    <source>
        <strain evidence="8 9">XZYJT29</strain>
    </source>
</reference>
<feature type="transmembrane region" description="Helical" evidence="6">
    <location>
        <begin position="453"/>
        <end position="472"/>
    </location>
</feature>
<comment type="subcellular location">
    <subcellularLocation>
        <location evidence="1">Cell membrane</location>
        <topology evidence="1">Multi-pass membrane protein</topology>
    </subcellularLocation>
</comment>
<feature type="transmembrane region" description="Helical" evidence="6">
    <location>
        <begin position="80"/>
        <end position="108"/>
    </location>
</feature>
<keyword evidence="3 6" id="KW-0812">Transmembrane</keyword>
<feature type="transmembrane region" description="Helical" evidence="6">
    <location>
        <begin position="327"/>
        <end position="348"/>
    </location>
</feature>
<dbReference type="InterPro" id="IPR003918">
    <property type="entry name" value="NADH_UbQ_OxRdtase"/>
</dbReference>
<feature type="transmembrane region" description="Helical" evidence="6">
    <location>
        <begin position="140"/>
        <end position="158"/>
    </location>
</feature>
<dbReference type="GeneID" id="78822674"/>